<dbReference type="AlphaFoldDB" id="A0A0D3K8J3"/>
<protein>
    <recommendedName>
        <fullName evidence="4">FF domain-containing protein</fullName>
    </recommendedName>
</protein>
<proteinExistence type="predicted"/>
<dbReference type="PaxDb" id="2903-EOD32078"/>
<reference evidence="2" key="2">
    <citation type="submission" date="2024-10" db="UniProtKB">
        <authorList>
            <consortium name="EnsemblProtists"/>
        </authorList>
    </citation>
    <scope>IDENTIFICATION</scope>
</reference>
<evidence type="ECO:0000256" key="1">
    <source>
        <dbReference type="SAM" id="MobiDB-lite"/>
    </source>
</evidence>
<name>A0A0D3K8J3_EMIH1</name>
<feature type="region of interest" description="Disordered" evidence="1">
    <location>
        <begin position="1"/>
        <end position="61"/>
    </location>
</feature>
<reference evidence="3" key="1">
    <citation type="journal article" date="2013" name="Nature">
        <title>Pan genome of the phytoplankton Emiliania underpins its global distribution.</title>
        <authorList>
            <person name="Read B.A."/>
            <person name="Kegel J."/>
            <person name="Klute M.J."/>
            <person name="Kuo A."/>
            <person name="Lefebvre S.C."/>
            <person name="Maumus F."/>
            <person name="Mayer C."/>
            <person name="Miller J."/>
            <person name="Monier A."/>
            <person name="Salamov A."/>
            <person name="Young J."/>
            <person name="Aguilar M."/>
            <person name="Claverie J.M."/>
            <person name="Frickenhaus S."/>
            <person name="Gonzalez K."/>
            <person name="Herman E.K."/>
            <person name="Lin Y.C."/>
            <person name="Napier J."/>
            <person name="Ogata H."/>
            <person name="Sarno A.F."/>
            <person name="Shmutz J."/>
            <person name="Schroeder D."/>
            <person name="de Vargas C."/>
            <person name="Verret F."/>
            <person name="von Dassow P."/>
            <person name="Valentin K."/>
            <person name="Van de Peer Y."/>
            <person name="Wheeler G."/>
            <person name="Dacks J.B."/>
            <person name="Delwiche C.F."/>
            <person name="Dyhrman S.T."/>
            <person name="Glockner G."/>
            <person name="John U."/>
            <person name="Richards T."/>
            <person name="Worden A.Z."/>
            <person name="Zhang X."/>
            <person name="Grigoriev I.V."/>
            <person name="Allen A.E."/>
            <person name="Bidle K."/>
            <person name="Borodovsky M."/>
            <person name="Bowler C."/>
            <person name="Brownlee C."/>
            <person name="Cock J.M."/>
            <person name="Elias M."/>
            <person name="Gladyshev V.N."/>
            <person name="Groth M."/>
            <person name="Guda C."/>
            <person name="Hadaegh A."/>
            <person name="Iglesias-Rodriguez M.D."/>
            <person name="Jenkins J."/>
            <person name="Jones B.M."/>
            <person name="Lawson T."/>
            <person name="Leese F."/>
            <person name="Lindquist E."/>
            <person name="Lobanov A."/>
            <person name="Lomsadze A."/>
            <person name="Malik S.B."/>
            <person name="Marsh M.E."/>
            <person name="Mackinder L."/>
            <person name="Mock T."/>
            <person name="Mueller-Roeber B."/>
            <person name="Pagarete A."/>
            <person name="Parker M."/>
            <person name="Probert I."/>
            <person name="Quesneville H."/>
            <person name="Raines C."/>
            <person name="Rensing S.A."/>
            <person name="Riano-Pachon D.M."/>
            <person name="Richier S."/>
            <person name="Rokitta S."/>
            <person name="Shiraiwa Y."/>
            <person name="Soanes D.M."/>
            <person name="van der Giezen M."/>
            <person name="Wahlund T.M."/>
            <person name="Williams B."/>
            <person name="Wilson W."/>
            <person name="Wolfe G."/>
            <person name="Wurch L.L."/>
        </authorList>
    </citation>
    <scope>NUCLEOTIDE SEQUENCE</scope>
</reference>
<dbReference type="STRING" id="2903.R1D9C6"/>
<dbReference type="GeneID" id="17277350"/>
<keyword evidence="3" id="KW-1185">Reference proteome</keyword>
<organism evidence="2 3">
    <name type="scientific">Emiliania huxleyi (strain CCMP1516)</name>
    <dbReference type="NCBI Taxonomy" id="280463"/>
    <lineage>
        <taxon>Eukaryota</taxon>
        <taxon>Haptista</taxon>
        <taxon>Haptophyta</taxon>
        <taxon>Prymnesiophyceae</taxon>
        <taxon>Isochrysidales</taxon>
        <taxon>Noelaerhabdaceae</taxon>
        <taxon>Emiliania</taxon>
    </lineage>
</organism>
<dbReference type="RefSeq" id="XP_005784507.1">
    <property type="nucleotide sequence ID" value="XM_005784450.1"/>
</dbReference>
<evidence type="ECO:0000313" key="2">
    <source>
        <dbReference type="EnsemblProtists" id="EOD32078"/>
    </source>
</evidence>
<feature type="compositionally biased region" description="Basic residues" evidence="1">
    <location>
        <begin position="137"/>
        <end position="163"/>
    </location>
</feature>
<feature type="region of interest" description="Disordered" evidence="1">
    <location>
        <begin position="86"/>
        <end position="207"/>
    </location>
</feature>
<feature type="compositionally biased region" description="Low complexity" evidence="1">
    <location>
        <begin position="194"/>
        <end position="207"/>
    </location>
</feature>
<feature type="compositionally biased region" description="Basic and acidic residues" evidence="1">
    <location>
        <begin position="124"/>
        <end position="136"/>
    </location>
</feature>
<feature type="compositionally biased region" description="Basic and acidic residues" evidence="1">
    <location>
        <begin position="86"/>
        <end position="116"/>
    </location>
</feature>
<dbReference type="KEGG" id="ehx:EMIHUDRAFT_99069"/>
<dbReference type="EnsemblProtists" id="EOD32078">
    <property type="protein sequence ID" value="EOD32078"/>
    <property type="gene ID" value="EMIHUDRAFT_99069"/>
</dbReference>
<accession>A0A0D3K8J3</accession>
<dbReference type="Proteomes" id="UP000013827">
    <property type="component" value="Unassembled WGS sequence"/>
</dbReference>
<evidence type="ECO:0008006" key="4">
    <source>
        <dbReference type="Google" id="ProtNLM"/>
    </source>
</evidence>
<evidence type="ECO:0000313" key="3">
    <source>
        <dbReference type="Proteomes" id="UP000013827"/>
    </source>
</evidence>
<sequence>MASAGPSRCAGASRRSRPPLIPTSLPLSPTQGKNNNKPVKRPSAPVDAEVEEGEKPFHSSVFEQERLNSLINAPERQTWDEFKETLRKKGEMDGDETRLQEEAQRRFRKELDEARTTRRARAARMGDGKGDSSAKEKRSKKEKKGKKEKKEKRKREKKKKRRRDASDSDSDSADAKKKKKSKDGGSGGGPVRLSSFFNGSSSDSDSS</sequence>
<dbReference type="HOGENOM" id="CLU_1443500_0_0_1"/>